<accession>A0A0F8XQ35</accession>
<feature type="non-terminal residue" evidence="1">
    <location>
        <position position="1"/>
    </location>
</feature>
<gene>
    <name evidence="1" type="ORF">LCGC14_2917420</name>
</gene>
<name>A0A0F8XQ35_9ZZZZ</name>
<evidence type="ECO:0008006" key="2">
    <source>
        <dbReference type="Google" id="ProtNLM"/>
    </source>
</evidence>
<sequence length="225" mass="26054">HGDFSYVTVFDANTGEQMASCKSGIPVSYLDELILWLAEEYWKALVIVERNNAGILPLDRLYRDHWYPRLYRMDTFARFRTSDRTPQYGWRTDRSTKPKMVNDFVFALTELAVLLHDPDFIQEARTFVADGKGSYSATSNNHDDVIMGTLVAYQGVLDSHGYVNLWEDLTIQAPTHDDMDAIWYNFHKEDASDVLEQPLGQREKEERVVKTVAFTEANMKSIERR</sequence>
<protein>
    <recommendedName>
        <fullName evidence="2">Terminase large subunit gp17-like C-terminal domain-containing protein</fullName>
    </recommendedName>
</protein>
<dbReference type="AlphaFoldDB" id="A0A0F8XQ35"/>
<organism evidence="1">
    <name type="scientific">marine sediment metagenome</name>
    <dbReference type="NCBI Taxonomy" id="412755"/>
    <lineage>
        <taxon>unclassified sequences</taxon>
        <taxon>metagenomes</taxon>
        <taxon>ecological metagenomes</taxon>
    </lineage>
</organism>
<proteinExistence type="predicted"/>
<reference evidence="1" key="1">
    <citation type="journal article" date="2015" name="Nature">
        <title>Complex archaea that bridge the gap between prokaryotes and eukaryotes.</title>
        <authorList>
            <person name="Spang A."/>
            <person name="Saw J.H."/>
            <person name="Jorgensen S.L."/>
            <person name="Zaremba-Niedzwiedzka K."/>
            <person name="Martijn J."/>
            <person name="Lind A.E."/>
            <person name="van Eijk R."/>
            <person name="Schleper C."/>
            <person name="Guy L."/>
            <person name="Ettema T.J."/>
        </authorList>
    </citation>
    <scope>NUCLEOTIDE SEQUENCE</scope>
</reference>
<comment type="caution">
    <text evidence="1">The sequence shown here is derived from an EMBL/GenBank/DDBJ whole genome shotgun (WGS) entry which is preliminary data.</text>
</comment>
<dbReference type="Gene3D" id="3.30.420.240">
    <property type="match status" value="1"/>
</dbReference>
<dbReference type="EMBL" id="LAZR01057891">
    <property type="protein sequence ID" value="KKK71093.1"/>
    <property type="molecule type" value="Genomic_DNA"/>
</dbReference>
<evidence type="ECO:0000313" key="1">
    <source>
        <dbReference type="EMBL" id="KKK71093.1"/>
    </source>
</evidence>